<gene>
    <name evidence="2" type="ORF">HMPREF0634_0029</name>
</gene>
<organism evidence="2 3">
    <name type="scientific">Peptostreptococcus stomatis DSM 17678</name>
    <dbReference type="NCBI Taxonomy" id="596315"/>
    <lineage>
        <taxon>Bacteria</taxon>
        <taxon>Bacillati</taxon>
        <taxon>Bacillota</taxon>
        <taxon>Clostridia</taxon>
        <taxon>Peptostreptococcales</taxon>
        <taxon>Peptostreptococcaceae</taxon>
        <taxon>Peptostreptococcus</taxon>
    </lineage>
</organism>
<name>E0E4P6_9FIRM</name>
<dbReference type="Proteomes" id="UP000003244">
    <property type="component" value="Unassembled WGS sequence"/>
</dbReference>
<dbReference type="GeneID" id="84801266"/>
<comment type="caution">
    <text evidence="2">The sequence shown here is derived from an EMBL/GenBank/DDBJ whole genome shotgun (WGS) entry which is preliminary data.</text>
</comment>
<dbReference type="RefSeq" id="WP_007790824.1">
    <property type="nucleotide sequence ID" value="NZ_ADGQ01000070.1"/>
</dbReference>
<keyword evidence="3" id="KW-1185">Reference proteome</keyword>
<dbReference type="eggNOG" id="ENOG5032MU6">
    <property type="taxonomic scope" value="Bacteria"/>
</dbReference>
<keyword evidence="1" id="KW-0472">Membrane</keyword>
<dbReference type="OrthoDB" id="359504at2"/>
<protein>
    <submittedName>
        <fullName evidence="2">Uncharacterized protein</fullName>
    </submittedName>
</protein>
<keyword evidence="1" id="KW-0812">Transmembrane</keyword>
<keyword evidence="1" id="KW-1133">Transmembrane helix</keyword>
<accession>E0E4P6</accession>
<feature type="transmembrane region" description="Helical" evidence="1">
    <location>
        <begin position="57"/>
        <end position="77"/>
    </location>
</feature>
<feature type="transmembrane region" description="Helical" evidence="1">
    <location>
        <begin position="15"/>
        <end position="37"/>
    </location>
</feature>
<evidence type="ECO:0000313" key="2">
    <source>
        <dbReference type="EMBL" id="EFM64129.1"/>
    </source>
</evidence>
<sequence length="171" mass="20174">MKKIKFRYNKYRPDVLYILVILGVGLGLLAFFGFLKITGIDKGPEYGPVYFRQHPMHAVYLIFALIPIFMLVPTWFAKKIWSHEDLEGHIDLYENYALLNWREQEIQINKGDLVIKIPKPQPFWYETYILKLPDRKITLVSSVRENKEKKRGKRSLNIAIRALSDYKGSKK</sequence>
<dbReference type="AlphaFoldDB" id="E0E4P6"/>
<dbReference type="EMBL" id="ADGQ01000070">
    <property type="protein sequence ID" value="EFM64129.1"/>
    <property type="molecule type" value="Genomic_DNA"/>
</dbReference>
<evidence type="ECO:0000313" key="3">
    <source>
        <dbReference type="Proteomes" id="UP000003244"/>
    </source>
</evidence>
<evidence type="ECO:0000256" key="1">
    <source>
        <dbReference type="SAM" id="Phobius"/>
    </source>
</evidence>
<reference evidence="2 3" key="1">
    <citation type="submission" date="2010-08" db="EMBL/GenBank/DDBJ databases">
        <authorList>
            <person name="Harkins D.M."/>
            <person name="Madupu R."/>
            <person name="Durkin A.S."/>
            <person name="Torralba M."/>
            <person name="Methe B."/>
            <person name="Sutton G.G."/>
            <person name="Nelson K.E."/>
        </authorList>
    </citation>
    <scope>NUCLEOTIDE SEQUENCE [LARGE SCALE GENOMIC DNA]</scope>
    <source>
        <strain evidence="2 3">DSM 17678</strain>
    </source>
</reference>
<proteinExistence type="predicted"/>